<evidence type="ECO:0000313" key="1">
    <source>
        <dbReference type="EMBL" id="TFB84688.1"/>
    </source>
</evidence>
<dbReference type="SUPFAM" id="SSF46785">
    <property type="entry name" value="Winged helix' DNA-binding domain"/>
    <property type="match status" value="1"/>
</dbReference>
<dbReference type="Proteomes" id="UP000297963">
    <property type="component" value="Unassembled WGS sequence"/>
</dbReference>
<dbReference type="InterPro" id="IPR036388">
    <property type="entry name" value="WH-like_DNA-bd_sf"/>
</dbReference>
<dbReference type="InterPro" id="IPR036390">
    <property type="entry name" value="WH_DNA-bd_sf"/>
</dbReference>
<evidence type="ECO:0000313" key="2">
    <source>
        <dbReference type="Proteomes" id="UP000297963"/>
    </source>
</evidence>
<name>A0A4R8VNL2_9MICO</name>
<reference evidence="1 2" key="1">
    <citation type="submission" date="2019-03" db="EMBL/GenBank/DDBJ databases">
        <title>Genomics of glacier-inhabiting Cryobacterium strains.</title>
        <authorList>
            <person name="Liu Q."/>
            <person name="Xin Y.-H."/>
        </authorList>
    </citation>
    <scope>NUCLEOTIDE SEQUENCE [LARGE SCALE GENOMIC DNA]</scope>
    <source>
        <strain evidence="1 2">Hh34</strain>
    </source>
</reference>
<proteinExistence type="predicted"/>
<organism evidence="1 2">
    <name type="scientific">Cryobacterium levicorallinum</name>
    <dbReference type="NCBI Taxonomy" id="995038"/>
    <lineage>
        <taxon>Bacteria</taxon>
        <taxon>Bacillati</taxon>
        <taxon>Actinomycetota</taxon>
        <taxon>Actinomycetes</taxon>
        <taxon>Micrococcales</taxon>
        <taxon>Microbacteriaceae</taxon>
        <taxon>Cryobacterium</taxon>
    </lineage>
</organism>
<accession>A0A4R8VNL2</accession>
<gene>
    <name evidence="1" type="ORF">E3O11_09190</name>
</gene>
<dbReference type="Gene3D" id="1.10.10.10">
    <property type="entry name" value="Winged helix-like DNA-binding domain superfamily/Winged helix DNA-binding domain"/>
    <property type="match status" value="1"/>
</dbReference>
<sequence length="88" mass="9372">MVRQLAEDLDVAPGTVAKAYKVLESEGYLTARTGGVTRVSRSTTTSLPVLEAPRQLAKTSTRAGTGLDGTIRILRAISHEEYSEPGPT</sequence>
<dbReference type="EMBL" id="SOFE01000015">
    <property type="protein sequence ID" value="TFB84688.1"/>
    <property type="molecule type" value="Genomic_DNA"/>
</dbReference>
<dbReference type="AlphaFoldDB" id="A0A4R8VNL2"/>
<comment type="caution">
    <text evidence="1">The sequence shown here is derived from an EMBL/GenBank/DDBJ whole genome shotgun (WGS) entry which is preliminary data.</text>
</comment>
<protein>
    <submittedName>
        <fullName evidence="1">GntR family transcriptional regulator</fullName>
    </submittedName>
</protein>